<reference evidence="1" key="2">
    <citation type="journal article" date="2015" name="Data Brief">
        <title>Shoot transcriptome of the giant reed, Arundo donax.</title>
        <authorList>
            <person name="Barrero R.A."/>
            <person name="Guerrero F.D."/>
            <person name="Moolhuijzen P."/>
            <person name="Goolsby J.A."/>
            <person name="Tidwell J."/>
            <person name="Bellgard S.E."/>
            <person name="Bellgard M.I."/>
        </authorList>
    </citation>
    <scope>NUCLEOTIDE SEQUENCE</scope>
    <source>
        <tissue evidence="1">Shoot tissue taken approximately 20 cm above the soil surface</tissue>
    </source>
</reference>
<reference evidence="1" key="1">
    <citation type="submission" date="2014-09" db="EMBL/GenBank/DDBJ databases">
        <authorList>
            <person name="Magalhaes I.L.F."/>
            <person name="Oliveira U."/>
            <person name="Santos F.R."/>
            <person name="Vidigal T.H.D.A."/>
            <person name="Brescovit A.D."/>
            <person name="Santos A.J."/>
        </authorList>
    </citation>
    <scope>NUCLEOTIDE SEQUENCE</scope>
    <source>
        <tissue evidence="1">Shoot tissue taken approximately 20 cm above the soil surface</tissue>
    </source>
</reference>
<evidence type="ECO:0000313" key="1">
    <source>
        <dbReference type="EMBL" id="JAD70936.1"/>
    </source>
</evidence>
<dbReference type="EMBL" id="GBRH01226959">
    <property type="protein sequence ID" value="JAD70936.1"/>
    <property type="molecule type" value="Transcribed_RNA"/>
</dbReference>
<accession>A0A0A9C5T4</accession>
<protein>
    <submittedName>
        <fullName evidence="1">Uncharacterized protein</fullName>
    </submittedName>
</protein>
<organism evidence="1">
    <name type="scientific">Arundo donax</name>
    <name type="common">Giant reed</name>
    <name type="synonym">Donax arundinaceus</name>
    <dbReference type="NCBI Taxonomy" id="35708"/>
    <lineage>
        <taxon>Eukaryota</taxon>
        <taxon>Viridiplantae</taxon>
        <taxon>Streptophyta</taxon>
        <taxon>Embryophyta</taxon>
        <taxon>Tracheophyta</taxon>
        <taxon>Spermatophyta</taxon>
        <taxon>Magnoliopsida</taxon>
        <taxon>Liliopsida</taxon>
        <taxon>Poales</taxon>
        <taxon>Poaceae</taxon>
        <taxon>PACMAD clade</taxon>
        <taxon>Arundinoideae</taxon>
        <taxon>Arundineae</taxon>
        <taxon>Arundo</taxon>
    </lineage>
</organism>
<name>A0A0A9C5T4_ARUDO</name>
<proteinExistence type="predicted"/>
<sequence length="62" mass="6896">MRHARISLTCDCTLGSKHCRAYVRSSPPCCFAAFVLGLICLICNDDMATRIHGHTCTCMQYV</sequence>
<dbReference type="AlphaFoldDB" id="A0A0A9C5T4"/>